<dbReference type="GO" id="GO:0009279">
    <property type="term" value="C:cell outer membrane"/>
    <property type="evidence" value="ECO:0007669"/>
    <property type="project" value="UniProtKB-SubCell"/>
</dbReference>
<reference evidence="7 8" key="1">
    <citation type="submission" date="2015-11" db="EMBL/GenBank/DDBJ databases">
        <authorList>
            <person name="Zhang Y."/>
            <person name="Guo Z."/>
        </authorList>
    </citation>
    <scope>NUCLEOTIDE SEQUENCE [LARGE SCALE GENOMIC DNA]</scope>
    <source>
        <strain evidence="7 8">ChDC F174</strain>
    </source>
</reference>
<evidence type="ECO:0000256" key="5">
    <source>
        <dbReference type="ARBA" id="ARBA00023237"/>
    </source>
</evidence>
<gene>
    <name evidence="7" type="ORF">RN87_09995</name>
</gene>
<dbReference type="PANTHER" id="PTHR38776:SF1">
    <property type="entry name" value="MLTA-INTERACTING PROTEIN-RELATED"/>
    <property type="match status" value="1"/>
</dbReference>
<dbReference type="KEGG" id="fhw:RN87_09995"/>
<dbReference type="OrthoDB" id="5686279at2"/>
<dbReference type="Proteomes" id="UP000063275">
    <property type="component" value="Chromosome"/>
</dbReference>
<dbReference type="PANTHER" id="PTHR38776">
    <property type="entry name" value="MLTA-INTERACTING PROTEIN-RELATED"/>
    <property type="match status" value="1"/>
</dbReference>
<evidence type="ECO:0000256" key="2">
    <source>
        <dbReference type="ARBA" id="ARBA00005722"/>
    </source>
</evidence>
<comment type="subcellular location">
    <subcellularLocation>
        <location evidence="1">Cell outer membrane</location>
    </subcellularLocation>
</comment>
<protein>
    <recommendedName>
        <fullName evidence="9">MipA/OmpV family protein</fullName>
    </recommendedName>
</protein>
<feature type="signal peptide" evidence="6">
    <location>
        <begin position="1"/>
        <end position="18"/>
    </location>
</feature>
<evidence type="ECO:0000256" key="1">
    <source>
        <dbReference type="ARBA" id="ARBA00004442"/>
    </source>
</evidence>
<name>A0A0S2ZPF8_9FUSO</name>
<keyword evidence="5" id="KW-0998">Cell outer membrane</keyword>
<keyword evidence="3 6" id="KW-0732">Signal</keyword>
<evidence type="ECO:0000313" key="7">
    <source>
        <dbReference type="EMBL" id="ALQ40848.1"/>
    </source>
</evidence>
<comment type="similarity">
    <text evidence="2">Belongs to the MipA/OmpV family.</text>
</comment>
<evidence type="ECO:0000256" key="3">
    <source>
        <dbReference type="ARBA" id="ARBA00022729"/>
    </source>
</evidence>
<evidence type="ECO:0000256" key="6">
    <source>
        <dbReference type="SAM" id="SignalP"/>
    </source>
</evidence>
<dbReference type="InterPro" id="IPR010583">
    <property type="entry name" value="MipA"/>
</dbReference>
<evidence type="ECO:0000256" key="4">
    <source>
        <dbReference type="ARBA" id="ARBA00023136"/>
    </source>
</evidence>
<evidence type="ECO:0008006" key="9">
    <source>
        <dbReference type="Google" id="ProtNLM"/>
    </source>
</evidence>
<feature type="chain" id="PRO_5006608813" description="MipA/OmpV family protein" evidence="6">
    <location>
        <begin position="19"/>
        <end position="246"/>
    </location>
</feature>
<sequence length="246" mass="27784">MKKYLLAILALFSVATMANDDFKASVTVGYGTTDSIYKGKERFSIPIFESISYKNVYLKGTEVGAKFIDTDRFDTTMFIEFLDGYSIKGSKMDSGYRTINRRKYQQAIGLKSDIGIDEISKNLTFSPYFSVGHRGTQVGASLSYLYMPAENIIISPSIGTRYLSKKYIDYYFGVDRDELGGNITNEYNPDGAFEFKTGLYGEYYFTKNISALAYVNMSRYSSEVRKSPITEDRIITNVGAGLKYTF</sequence>
<organism evidence="7">
    <name type="scientific">Fusobacterium hwasookii ChDC F174</name>
    <dbReference type="NCBI Taxonomy" id="1307442"/>
    <lineage>
        <taxon>Bacteria</taxon>
        <taxon>Fusobacteriati</taxon>
        <taxon>Fusobacteriota</taxon>
        <taxon>Fusobacteriia</taxon>
        <taxon>Fusobacteriales</taxon>
        <taxon>Fusobacteriaceae</taxon>
        <taxon>Fusobacterium</taxon>
    </lineage>
</organism>
<proteinExistence type="inferred from homology"/>
<dbReference type="EMBL" id="CP013331">
    <property type="protein sequence ID" value="ALQ40848.1"/>
    <property type="molecule type" value="Genomic_DNA"/>
</dbReference>
<dbReference type="Pfam" id="PF06629">
    <property type="entry name" value="MipA"/>
    <property type="match status" value="1"/>
</dbReference>
<evidence type="ECO:0000313" key="8">
    <source>
        <dbReference type="Proteomes" id="UP000063275"/>
    </source>
</evidence>
<dbReference type="RefSeq" id="WP_029494065.1">
    <property type="nucleotide sequence ID" value="NZ_ATKF01000117.1"/>
</dbReference>
<accession>A0A0S2ZPF8</accession>
<dbReference type="AlphaFoldDB" id="A0A0S2ZPF8"/>
<keyword evidence="4" id="KW-0472">Membrane</keyword>